<dbReference type="GO" id="GO:0070475">
    <property type="term" value="P:rRNA base methylation"/>
    <property type="evidence" value="ECO:0007669"/>
    <property type="project" value="TreeGrafter"/>
</dbReference>
<name>A0AAV2R867_MEGNR</name>
<evidence type="ECO:0000256" key="4">
    <source>
        <dbReference type="ARBA" id="ARBA00022691"/>
    </source>
</evidence>
<dbReference type="SUPFAM" id="SSF81799">
    <property type="entry name" value="Putative methyltransferase TM0872, insert domain"/>
    <property type="match status" value="1"/>
</dbReference>
<dbReference type="SUPFAM" id="SSF53335">
    <property type="entry name" value="S-adenosyl-L-methionine-dependent methyltransferases"/>
    <property type="match status" value="1"/>
</dbReference>
<dbReference type="Gene3D" id="3.40.50.150">
    <property type="entry name" value="Vaccinia Virus protein VP39"/>
    <property type="match status" value="1"/>
</dbReference>
<dbReference type="Pfam" id="PF01795">
    <property type="entry name" value="Methyltransf_5"/>
    <property type="match status" value="1"/>
</dbReference>
<dbReference type="InterPro" id="IPR023397">
    <property type="entry name" value="SAM-dep_MeTrfase_MraW_recog"/>
</dbReference>
<evidence type="ECO:0000313" key="6">
    <source>
        <dbReference type="Proteomes" id="UP001497623"/>
    </source>
</evidence>
<dbReference type="Proteomes" id="UP001497623">
    <property type="component" value="Unassembled WGS sequence"/>
</dbReference>
<dbReference type="Gene3D" id="1.10.150.170">
    <property type="entry name" value="Putative methyltransferase TM0872, insert domain"/>
    <property type="match status" value="1"/>
</dbReference>
<evidence type="ECO:0000256" key="3">
    <source>
        <dbReference type="ARBA" id="ARBA00022679"/>
    </source>
</evidence>
<evidence type="ECO:0000313" key="5">
    <source>
        <dbReference type="EMBL" id="CAL4114194.1"/>
    </source>
</evidence>
<dbReference type="PANTHER" id="PTHR11265">
    <property type="entry name" value="S-ADENOSYL-METHYLTRANSFERASE MRAW"/>
    <property type="match status" value="1"/>
</dbReference>
<comment type="caution">
    <text evidence="5">The sequence shown here is derived from an EMBL/GenBank/DDBJ whole genome shotgun (WGS) entry which is preliminary data.</text>
</comment>
<dbReference type="EMBL" id="CAXKWB010015697">
    <property type="protein sequence ID" value="CAL4114194.1"/>
    <property type="molecule type" value="Genomic_DNA"/>
</dbReference>
<organism evidence="5 6">
    <name type="scientific">Meganyctiphanes norvegica</name>
    <name type="common">Northern krill</name>
    <name type="synonym">Thysanopoda norvegica</name>
    <dbReference type="NCBI Taxonomy" id="48144"/>
    <lineage>
        <taxon>Eukaryota</taxon>
        <taxon>Metazoa</taxon>
        <taxon>Ecdysozoa</taxon>
        <taxon>Arthropoda</taxon>
        <taxon>Crustacea</taxon>
        <taxon>Multicrustacea</taxon>
        <taxon>Malacostraca</taxon>
        <taxon>Eumalacostraca</taxon>
        <taxon>Eucarida</taxon>
        <taxon>Euphausiacea</taxon>
        <taxon>Euphausiidae</taxon>
        <taxon>Meganyctiphanes</taxon>
    </lineage>
</organism>
<keyword evidence="3" id="KW-0808">Transferase</keyword>
<keyword evidence="6" id="KW-1185">Reference proteome</keyword>
<keyword evidence="4" id="KW-0949">S-adenosyl-L-methionine</keyword>
<dbReference type="InterPro" id="IPR002903">
    <property type="entry name" value="RsmH"/>
</dbReference>
<sequence length="407" mass="46050">MAVRIFTLMSNRTLHNNLQYMSSRTVYNSFKKITRTINSNNVSFNHLIHHRSRKQYNAFASPKLNMSTNAVPKMATAPHIPVMSEEVKKLLSYDGVFLDMTFGAGGHTRMILQNCSNSKILCLDRDPLAHQYATDLADQYPGRVIPLLGKFSELPDLLDKLGVCDNSLDGILMDVGVSSMQFDDPQRGFMLSQDGPLDMRMDSNRDENHLTAAEILANIDEDSLYKVLKYYGEEKHARKIARAVVESRYLLRKLRTTKELAELVASVINIDGRLDKLQRFSHPATKTFQALRILVNNELNELDYGLKSAHHYLRPGGTLVTITFHSLEDTIVKRHFTGMDIDKTPDSIGRGVAKHRSSLTSYSNSEMKQIMAKKWVNVTKHVLLPSDEEVSRNPRARSAKLRAAVKC</sequence>
<comment type="similarity">
    <text evidence="1">Belongs to the methyltransferase superfamily. RsmH family.</text>
</comment>
<dbReference type="NCBIfam" id="TIGR00006">
    <property type="entry name" value="16S rRNA (cytosine(1402)-N(4))-methyltransferase RsmH"/>
    <property type="match status" value="1"/>
</dbReference>
<reference evidence="5 6" key="1">
    <citation type="submission" date="2024-05" db="EMBL/GenBank/DDBJ databases">
        <authorList>
            <person name="Wallberg A."/>
        </authorList>
    </citation>
    <scope>NUCLEOTIDE SEQUENCE [LARGE SCALE GENOMIC DNA]</scope>
</reference>
<dbReference type="PANTHER" id="PTHR11265:SF0">
    <property type="entry name" value="12S RRNA N4-METHYLCYTIDINE METHYLTRANSFERASE"/>
    <property type="match status" value="1"/>
</dbReference>
<dbReference type="GO" id="GO:0071424">
    <property type="term" value="F:rRNA (cytosine-N4-)-methyltransferase activity"/>
    <property type="evidence" value="ECO:0007669"/>
    <property type="project" value="TreeGrafter"/>
</dbReference>
<evidence type="ECO:0000256" key="2">
    <source>
        <dbReference type="ARBA" id="ARBA00022603"/>
    </source>
</evidence>
<evidence type="ECO:0000256" key="1">
    <source>
        <dbReference type="ARBA" id="ARBA00010396"/>
    </source>
</evidence>
<keyword evidence="2" id="KW-0489">Methyltransferase</keyword>
<accession>A0AAV2R867</accession>
<gene>
    <name evidence="5" type="ORF">MNOR_LOCUS20368</name>
</gene>
<dbReference type="AlphaFoldDB" id="A0AAV2R867"/>
<proteinExistence type="inferred from homology"/>
<dbReference type="InterPro" id="IPR029063">
    <property type="entry name" value="SAM-dependent_MTases_sf"/>
</dbReference>
<protein>
    <submittedName>
        <fullName evidence="5">Uncharacterized protein</fullName>
    </submittedName>
</protein>
<dbReference type="HAMAP" id="MF_01007">
    <property type="entry name" value="16SrRNA_methyltr_H"/>
    <property type="match status" value="1"/>
</dbReference>